<dbReference type="Pfam" id="PF13524">
    <property type="entry name" value="Glyco_trans_1_2"/>
    <property type="match status" value="1"/>
</dbReference>
<name>A0A4Q2USP9_9BACT</name>
<sequence>MKVVLVGRRAFDSLEYHLGDSFRALGHHPQLVDITDGLPVPMRLSYWIARFAEPYDRLLARQLARRVRQCRPDLVLVVYRHLHPLLVDLLKRDLPGVPVAQINPDALTNLEQQQIIGADYDCYFSKEPYLVAFLRDKAGLNAHYLPEAFNPRVHRRPSLPKADAERRQQVDVLVYGSLYAYRARLIGQLARAGLRLVVYGQPGRYRHLEGPVQWRTRYLTGEEKNRLVYGAKVVFNGFHYAEVSSANQKYFEINGIGGFQLCDNKPMVAACTGVPSDKVTFDTLDEAIASIRQYLTRPDERHELADRQYRHFQEHHTFDRRVAQLLAILDL</sequence>
<accession>A0A4Q2USP9</accession>
<keyword evidence="3" id="KW-1185">Reference proteome</keyword>
<dbReference type="AlphaFoldDB" id="A0A4Q2USP9"/>
<protein>
    <recommendedName>
        <fullName evidence="1">Spore protein YkvP/CgeB glycosyl transferase-like domain-containing protein</fullName>
    </recommendedName>
</protein>
<gene>
    <name evidence="2" type="ORF">EQG79_08285</name>
</gene>
<comment type="caution">
    <text evidence="2">The sequence shown here is derived from an EMBL/GenBank/DDBJ whole genome shotgun (WGS) entry which is preliminary data.</text>
</comment>
<dbReference type="Proteomes" id="UP000290407">
    <property type="component" value="Unassembled WGS sequence"/>
</dbReference>
<reference evidence="2 3" key="1">
    <citation type="submission" date="2019-01" db="EMBL/GenBank/DDBJ databases">
        <title>Spirosoma flava sp. nov., a propanil-degrading bacterium isolated from herbicide-contaminated soil.</title>
        <authorList>
            <person name="Zhang L."/>
            <person name="Jiang J.-D."/>
        </authorList>
    </citation>
    <scope>NUCLEOTIDE SEQUENCE [LARGE SCALE GENOMIC DNA]</scope>
    <source>
        <strain evidence="2 3">TY50</strain>
    </source>
</reference>
<evidence type="ECO:0000259" key="1">
    <source>
        <dbReference type="Pfam" id="PF13524"/>
    </source>
</evidence>
<dbReference type="InterPro" id="IPR055259">
    <property type="entry name" value="YkvP/CgeB_Glyco_trans-like"/>
</dbReference>
<proteinExistence type="predicted"/>
<organism evidence="2 3">
    <name type="scientific">Spirosoma sordidisoli</name>
    <dbReference type="NCBI Taxonomy" id="2502893"/>
    <lineage>
        <taxon>Bacteria</taxon>
        <taxon>Pseudomonadati</taxon>
        <taxon>Bacteroidota</taxon>
        <taxon>Cytophagia</taxon>
        <taxon>Cytophagales</taxon>
        <taxon>Cytophagaceae</taxon>
        <taxon>Spirosoma</taxon>
    </lineage>
</organism>
<evidence type="ECO:0000313" key="2">
    <source>
        <dbReference type="EMBL" id="RYC72102.1"/>
    </source>
</evidence>
<evidence type="ECO:0000313" key="3">
    <source>
        <dbReference type="Proteomes" id="UP000290407"/>
    </source>
</evidence>
<dbReference type="EMBL" id="SBLB01000001">
    <property type="protein sequence ID" value="RYC72102.1"/>
    <property type="molecule type" value="Genomic_DNA"/>
</dbReference>
<dbReference type="RefSeq" id="WP_129601071.1">
    <property type="nucleotide sequence ID" value="NZ_SBLB01000001.1"/>
</dbReference>
<feature type="domain" description="Spore protein YkvP/CgeB glycosyl transferase-like" evidence="1">
    <location>
        <begin position="182"/>
        <end position="327"/>
    </location>
</feature>